<dbReference type="OrthoDB" id="1016065at2"/>
<dbReference type="RefSeq" id="WP_150064057.1">
    <property type="nucleotide sequence ID" value="NZ_JACHII010000030.1"/>
</dbReference>
<dbReference type="EMBL" id="VWPJ01000031">
    <property type="protein sequence ID" value="KAA5603773.1"/>
    <property type="molecule type" value="Genomic_DNA"/>
</dbReference>
<name>A0A5M6I6N9_9PROT</name>
<gene>
    <name evidence="1" type="ORF">F1188_19130</name>
</gene>
<dbReference type="Proteomes" id="UP000324065">
    <property type="component" value="Unassembled WGS sequence"/>
</dbReference>
<protein>
    <recommendedName>
        <fullName evidence="3">CRISPR-associated protein Csx10</fullName>
    </recommendedName>
</protein>
<comment type="caution">
    <text evidence="1">The sequence shown here is derived from an EMBL/GenBank/DDBJ whole genome shotgun (WGS) entry which is preliminary data.</text>
</comment>
<accession>A0A5M6I6N9</accession>
<sequence>MTTPTEIVLRLDLESDALFVDTPTSAGPQESLPYIPGGVLLGLLSRFYKEIEEVGGPDLSWQVFHGGGVRFGNGLPLVGGHPLLPWPRSRTANLKGKGKMPSGDETRSFISEDGQTVFKPTTRFARRTAIDPRTGRVRQGFLFAYRALTEGQSFVSRITVAPEAEAAFSCLDRLHDQTWRLGRSRHAEYGRVRITRLDDPPPAPSHGDLAGQDTVSLLAVSDVAPKDHGKLDAGLFGLPEGWRPCREKTVVKWRTLSVYNGHRQAFDRERHVIVPGSVVAFTGPKLSSADADRLRATLEASVGLGTERGMGVCLANPRVLFVEDLGATGQTDSRPAVSVPAALEEDPLFKWLNRRHAARTLGDDAREIARGFEPHFKTFYQTQWREARASGRAAGNLAPSPSQWGAVRDEANRAADLEDLKTRLFDGDKACCAAGVGGQVWKQTAPGLSLPVLKDQETSAQALLKAALDRETLREKAQTDLSDTDLQELARLVVMDLAVHVPRLMTTLDGQEANR</sequence>
<organism evidence="1 2">
    <name type="scientific">Roseospira marina</name>
    <dbReference type="NCBI Taxonomy" id="140057"/>
    <lineage>
        <taxon>Bacteria</taxon>
        <taxon>Pseudomonadati</taxon>
        <taxon>Pseudomonadota</taxon>
        <taxon>Alphaproteobacteria</taxon>
        <taxon>Rhodospirillales</taxon>
        <taxon>Rhodospirillaceae</taxon>
        <taxon>Roseospira</taxon>
    </lineage>
</organism>
<keyword evidence="2" id="KW-1185">Reference proteome</keyword>
<evidence type="ECO:0000313" key="1">
    <source>
        <dbReference type="EMBL" id="KAA5603773.1"/>
    </source>
</evidence>
<dbReference type="AlphaFoldDB" id="A0A5M6I6N9"/>
<evidence type="ECO:0000313" key="2">
    <source>
        <dbReference type="Proteomes" id="UP000324065"/>
    </source>
</evidence>
<reference evidence="1 2" key="1">
    <citation type="submission" date="2019-09" db="EMBL/GenBank/DDBJ databases">
        <title>Genome sequence of Roseospira marina, one of the more divergent members of the non-sulfur purple photosynthetic bacterial family, the Rhodospirillaceae.</title>
        <authorList>
            <person name="Meyer T."/>
            <person name="Kyndt J."/>
        </authorList>
    </citation>
    <scope>NUCLEOTIDE SEQUENCE [LARGE SCALE GENOMIC DNA]</scope>
    <source>
        <strain evidence="1 2">DSM 15113</strain>
    </source>
</reference>
<evidence type="ECO:0008006" key="3">
    <source>
        <dbReference type="Google" id="ProtNLM"/>
    </source>
</evidence>
<proteinExistence type="predicted"/>